<accession>A0A8I1A2S4</accession>
<reference evidence="1 2" key="1">
    <citation type="submission" date="2020-12" db="EMBL/GenBank/DDBJ databases">
        <title>WGS of Thermoactinomyces spp.</title>
        <authorList>
            <person name="Cheng K."/>
        </authorList>
    </citation>
    <scope>NUCLEOTIDE SEQUENCE [LARGE SCALE GENOMIC DNA]</scope>
    <source>
        <strain evidence="2">CICC 10671\DSM 43846</strain>
    </source>
</reference>
<dbReference type="RefSeq" id="WP_181731728.1">
    <property type="nucleotide sequence ID" value="NZ_JACEIR010000003.1"/>
</dbReference>
<proteinExistence type="predicted"/>
<dbReference type="Proteomes" id="UP000633619">
    <property type="component" value="Unassembled WGS sequence"/>
</dbReference>
<comment type="caution">
    <text evidence="1">The sequence shown here is derived from an EMBL/GenBank/DDBJ whole genome shotgun (WGS) entry which is preliminary data.</text>
</comment>
<evidence type="ECO:0000313" key="1">
    <source>
        <dbReference type="EMBL" id="MBH8594482.1"/>
    </source>
</evidence>
<sequence length="123" mass="15031">MIFNVKPCSRECNPSNELGEILIGIDESVRQLNEVSELHRKTAQIRKVQQKVEWMLDRVQKREWEGIHPQLEELVYYLELCCFSWLNMTGESFQTYLEEVNQRYRKLLWRLMIFHRQQKRNDD</sequence>
<gene>
    <name evidence="1" type="ORF">I8U20_03960</name>
</gene>
<organism evidence="1 2">
    <name type="scientific">Thermoactinomyces intermedius</name>
    <dbReference type="NCBI Taxonomy" id="2024"/>
    <lineage>
        <taxon>Bacteria</taxon>
        <taxon>Bacillati</taxon>
        <taxon>Bacillota</taxon>
        <taxon>Bacilli</taxon>
        <taxon>Bacillales</taxon>
        <taxon>Thermoactinomycetaceae</taxon>
        <taxon>Thermoactinomyces</taxon>
    </lineage>
</organism>
<evidence type="ECO:0000313" key="2">
    <source>
        <dbReference type="Proteomes" id="UP000633619"/>
    </source>
</evidence>
<dbReference type="EMBL" id="JAECVW010000002">
    <property type="protein sequence ID" value="MBH8594482.1"/>
    <property type="molecule type" value="Genomic_DNA"/>
</dbReference>
<dbReference type="AlphaFoldDB" id="A0A8I1A2S4"/>
<protein>
    <submittedName>
        <fullName evidence="1">Uncharacterized protein</fullName>
    </submittedName>
</protein>
<name>A0A8I1A2S4_THEIN</name>
<keyword evidence="2" id="KW-1185">Reference proteome</keyword>